<dbReference type="Proteomes" id="UP001582793">
    <property type="component" value="Unassembled WGS sequence"/>
</dbReference>
<dbReference type="RefSeq" id="WP_375733810.1">
    <property type="nucleotide sequence ID" value="NZ_JBCGDC010000019.1"/>
</dbReference>
<evidence type="ECO:0000313" key="2">
    <source>
        <dbReference type="Proteomes" id="UP001582793"/>
    </source>
</evidence>
<name>A0ABV5CML3_9ACTN</name>
<keyword evidence="2" id="KW-1185">Reference proteome</keyword>
<comment type="caution">
    <text evidence="1">The sequence shown here is derived from an EMBL/GenBank/DDBJ whole genome shotgun (WGS) entry which is preliminary data.</text>
</comment>
<dbReference type="EMBL" id="JBCGDC010000019">
    <property type="protein sequence ID" value="MFB6393249.1"/>
    <property type="molecule type" value="Genomic_DNA"/>
</dbReference>
<evidence type="ECO:0000313" key="1">
    <source>
        <dbReference type="EMBL" id="MFB6393249.1"/>
    </source>
</evidence>
<proteinExistence type="predicted"/>
<accession>A0ABV5CML3</accession>
<protein>
    <submittedName>
        <fullName evidence="1">Uncharacterized protein</fullName>
    </submittedName>
</protein>
<sequence>MSLWDELGAEERTVMQNAIEEAWLCHVIGDHLGHASAGGAVWTFGTDEEAIRALIPRFAAITKGLVVRGLIELIPTERYDDWPEHVPMTEAEIDTALADPGTWVSVHATGPIMVMTTDHADRHLGR</sequence>
<organism evidence="1 2">
    <name type="scientific">Polymorphospora lycopeni</name>
    <dbReference type="NCBI Taxonomy" id="3140240"/>
    <lineage>
        <taxon>Bacteria</taxon>
        <taxon>Bacillati</taxon>
        <taxon>Actinomycetota</taxon>
        <taxon>Actinomycetes</taxon>
        <taxon>Micromonosporales</taxon>
        <taxon>Micromonosporaceae</taxon>
        <taxon>Polymorphospora</taxon>
    </lineage>
</organism>
<gene>
    <name evidence="1" type="ORF">AAFH96_09020</name>
</gene>
<reference evidence="1 2" key="1">
    <citation type="submission" date="2024-04" db="EMBL/GenBank/DDBJ databases">
        <title>Polymorphospora sp. isolated from Baiyangdian Lake in Xiong'an New Area.</title>
        <authorList>
            <person name="Zhang X."/>
            <person name="Liu J."/>
        </authorList>
    </citation>
    <scope>NUCLEOTIDE SEQUENCE [LARGE SCALE GENOMIC DNA]</scope>
    <source>
        <strain evidence="1 2">2-325</strain>
    </source>
</reference>